<proteinExistence type="predicted"/>
<dbReference type="Proteomes" id="UP000011996">
    <property type="component" value="Unassembled WGS sequence"/>
</dbReference>
<protein>
    <submittedName>
        <fullName evidence="4">Membrane-fusion protein</fullName>
    </submittedName>
</protein>
<dbReference type="Gene3D" id="2.40.50.100">
    <property type="match status" value="1"/>
</dbReference>
<feature type="compositionally biased region" description="Low complexity" evidence="1">
    <location>
        <begin position="30"/>
        <end position="42"/>
    </location>
</feature>
<evidence type="ECO:0000313" key="4">
    <source>
        <dbReference type="EMBL" id="EMI29275.1"/>
    </source>
</evidence>
<feature type="transmembrane region" description="Helical" evidence="2">
    <location>
        <begin position="105"/>
        <end position="126"/>
    </location>
</feature>
<accession>M5SCP7</accession>
<dbReference type="EMBL" id="ANOF01000006">
    <property type="protein sequence ID" value="EMI29275.1"/>
    <property type="molecule type" value="Genomic_DNA"/>
</dbReference>
<dbReference type="Gene3D" id="1.10.287.470">
    <property type="entry name" value="Helix hairpin bin"/>
    <property type="match status" value="1"/>
</dbReference>
<keyword evidence="2" id="KW-0472">Membrane</keyword>
<evidence type="ECO:0000259" key="3">
    <source>
        <dbReference type="Pfam" id="PF25917"/>
    </source>
</evidence>
<feature type="compositionally biased region" description="Low complexity" evidence="1">
    <location>
        <begin position="83"/>
        <end position="95"/>
    </location>
</feature>
<reference evidence="4 5" key="1">
    <citation type="journal article" date="2013" name="Mar. Genomics">
        <title>Expression of sulfatases in Rhodopirellula baltica and the diversity of sulfatases in the genus Rhodopirellula.</title>
        <authorList>
            <person name="Wegner C.E."/>
            <person name="Richter-Heitmann T."/>
            <person name="Klindworth A."/>
            <person name="Klockow C."/>
            <person name="Richter M."/>
            <person name="Achstetter T."/>
            <person name="Glockner F.O."/>
            <person name="Harder J."/>
        </authorList>
    </citation>
    <scope>NUCLEOTIDE SEQUENCE [LARGE SCALE GENOMIC DNA]</scope>
    <source>
        <strain evidence="4 5">SH398</strain>
    </source>
</reference>
<gene>
    <name evidence="4" type="ORF">RESH_00177</name>
</gene>
<feature type="compositionally biased region" description="Polar residues" evidence="1">
    <location>
        <begin position="563"/>
        <end position="589"/>
    </location>
</feature>
<dbReference type="PANTHER" id="PTHR30386:SF18">
    <property type="entry name" value="INNER MEMBRANE PROTEIN YIAV-RELATED"/>
    <property type="match status" value="1"/>
</dbReference>
<name>M5SCP7_9BACT</name>
<dbReference type="SUPFAM" id="SSF111369">
    <property type="entry name" value="HlyD-like secretion proteins"/>
    <property type="match status" value="1"/>
</dbReference>
<sequence>MIEKSGFRLISDHDSPVFPANFMTHVPDVQSPQSASSGSRQSTDLEPSSAPTFELDASEAAASNGSGSAATSEIPQSASGTHLASSGSSAGPALGDTQPSSPLHFVVNLVVSAAVLAAAIYGYTFLGERQRPQRTKPAKSPVTIVSTDDLRFHSGPVVIDVNGVVVPLRELRLASEVAGRVVELSENVRAGRKVKKGEVLIQLDSTEYELEVKRLQALAQQEAAEENSVQVGIENTVELQSLAQKQLEIARQERERINSLVAQRAASASEVDTARRAELAADSSLVELENRRRELTAQLQLVTEKRSLTEVLLERARLDLSRCEIQSPIDGRVVSSEVEEQSFLPTGTPFITIEDTSAVEVRASLTADQMFWIWNSRSVLSTLAASDPDQAEKAVSDADRINSAVSATICSIFGTESHQWSAVFERLDGVGIDVNTRTYPCLFRVESPESFLEGSASRQLTRGMFVDVSIETQPNQLLFRVAESAIRPGNRLWLNVDGKLRIVPITIVSRTGDDVVVQVQPELDHLCTLASTQIIVSPISDPIEGMPVGGQTPSIAEAGPDKTGQSASPAIGDATSNPNQANSSLRANG</sequence>
<feature type="compositionally biased region" description="Low complexity" evidence="1">
    <location>
        <begin position="58"/>
        <end position="73"/>
    </location>
</feature>
<feature type="domain" description="Multidrug resistance protein MdtA-like barrel-sandwich hybrid" evidence="3">
    <location>
        <begin position="173"/>
        <end position="347"/>
    </location>
</feature>
<dbReference type="PANTHER" id="PTHR30386">
    <property type="entry name" value="MEMBRANE FUSION SUBUNIT OF EMRAB-TOLC MULTIDRUG EFFLUX PUMP"/>
    <property type="match status" value="1"/>
</dbReference>
<comment type="caution">
    <text evidence="4">The sequence shown here is derived from an EMBL/GenBank/DDBJ whole genome shotgun (WGS) entry which is preliminary data.</text>
</comment>
<keyword evidence="2" id="KW-1133">Transmembrane helix</keyword>
<evidence type="ECO:0000256" key="2">
    <source>
        <dbReference type="SAM" id="Phobius"/>
    </source>
</evidence>
<organism evidence="4 5">
    <name type="scientific">Rhodopirellula europaea SH398</name>
    <dbReference type="NCBI Taxonomy" id="1263868"/>
    <lineage>
        <taxon>Bacteria</taxon>
        <taxon>Pseudomonadati</taxon>
        <taxon>Planctomycetota</taxon>
        <taxon>Planctomycetia</taxon>
        <taxon>Pirellulales</taxon>
        <taxon>Pirellulaceae</taxon>
        <taxon>Rhodopirellula</taxon>
    </lineage>
</organism>
<dbReference type="Gene3D" id="2.40.30.170">
    <property type="match status" value="1"/>
</dbReference>
<dbReference type="AlphaFoldDB" id="M5SCP7"/>
<dbReference type="InterPro" id="IPR050739">
    <property type="entry name" value="MFP"/>
</dbReference>
<evidence type="ECO:0000313" key="5">
    <source>
        <dbReference type="Proteomes" id="UP000011996"/>
    </source>
</evidence>
<feature type="region of interest" description="Disordered" evidence="1">
    <location>
        <begin position="21"/>
        <end position="95"/>
    </location>
</feature>
<feature type="region of interest" description="Disordered" evidence="1">
    <location>
        <begin position="545"/>
        <end position="589"/>
    </location>
</feature>
<keyword evidence="2" id="KW-0812">Transmembrane</keyword>
<dbReference type="InterPro" id="IPR058625">
    <property type="entry name" value="MdtA-like_BSH"/>
</dbReference>
<evidence type="ECO:0000256" key="1">
    <source>
        <dbReference type="SAM" id="MobiDB-lite"/>
    </source>
</evidence>
<dbReference type="Pfam" id="PF25917">
    <property type="entry name" value="BSH_RND"/>
    <property type="match status" value="1"/>
</dbReference>
<dbReference type="STRING" id="1263868.RESH_00177"/>
<dbReference type="PATRIC" id="fig|1263868.3.peg.197"/>